<evidence type="ECO:0000256" key="8">
    <source>
        <dbReference type="SAM" id="Coils"/>
    </source>
</evidence>
<evidence type="ECO:0000259" key="9">
    <source>
        <dbReference type="PROSITE" id="PS00651"/>
    </source>
</evidence>
<keyword evidence="2 7" id="KW-0699">rRNA-binding</keyword>
<keyword evidence="4 7" id="KW-0689">Ribosomal protein</keyword>
<dbReference type="InterPro" id="IPR000244">
    <property type="entry name" value="Ribosomal_bL9"/>
</dbReference>
<dbReference type="InterPro" id="IPR036791">
    <property type="entry name" value="Ribosomal_bL9_C_sf"/>
</dbReference>
<keyword evidence="5 7" id="KW-0687">Ribonucleoprotein</keyword>
<dbReference type="AlphaFoldDB" id="A0A1I6J551"/>
<name>A0A1I6J551_9GAMM</name>
<dbReference type="InterPro" id="IPR020069">
    <property type="entry name" value="Ribosomal_bL9_C"/>
</dbReference>
<gene>
    <name evidence="7" type="primary">rplI</name>
    <name evidence="10" type="ORF">SAMN05216203_2663</name>
</gene>
<dbReference type="GO" id="GO:0006412">
    <property type="term" value="P:translation"/>
    <property type="evidence" value="ECO:0007669"/>
    <property type="project" value="UniProtKB-UniRule"/>
</dbReference>
<comment type="similarity">
    <text evidence="1 7">Belongs to the bacterial ribosomal protein bL9 family.</text>
</comment>
<dbReference type="HAMAP" id="MF_00503">
    <property type="entry name" value="Ribosomal_bL9"/>
    <property type="match status" value="1"/>
</dbReference>
<keyword evidence="3 7" id="KW-0694">RNA-binding</keyword>
<dbReference type="GO" id="GO:0019843">
    <property type="term" value="F:rRNA binding"/>
    <property type="evidence" value="ECO:0007669"/>
    <property type="project" value="UniProtKB-UniRule"/>
</dbReference>
<evidence type="ECO:0000256" key="4">
    <source>
        <dbReference type="ARBA" id="ARBA00022980"/>
    </source>
</evidence>
<keyword evidence="11" id="KW-1185">Reference proteome</keyword>
<accession>A0A1I6J551</accession>
<dbReference type="InterPro" id="IPR009027">
    <property type="entry name" value="Ribosomal_bL9/RNase_H1_N"/>
</dbReference>
<dbReference type="Pfam" id="PF01281">
    <property type="entry name" value="Ribosomal_L9_N"/>
    <property type="match status" value="1"/>
</dbReference>
<evidence type="ECO:0000313" key="11">
    <source>
        <dbReference type="Proteomes" id="UP000198644"/>
    </source>
</evidence>
<dbReference type="InterPro" id="IPR020070">
    <property type="entry name" value="Ribosomal_bL9_N"/>
</dbReference>
<feature type="coiled-coil region" evidence="8">
    <location>
        <begin position="37"/>
        <end position="75"/>
    </location>
</feature>
<dbReference type="Proteomes" id="UP000198644">
    <property type="component" value="Unassembled WGS sequence"/>
</dbReference>
<dbReference type="PANTHER" id="PTHR21368">
    <property type="entry name" value="50S RIBOSOMAL PROTEIN L9"/>
    <property type="match status" value="1"/>
</dbReference>
<dbReference type="GO" id="GO:0003735">
    <property type="term" value="F:structural constituent of ribosome"/>
    <property type="evidence" value="ECO:0007669"/>
    <property type="project" value="InterPro"/>
</dbReference>
<dbReference type="GO" id="GO:0005840">
    <property type="term" value="C:ribosome"/>
    <property type="evidence" value="ECO:0007669"/>
    <property type="project" value="UniProtKB-KW"/>
</dbReference>
<dbReference type="Pfam" id="PF03948">
    <property type="entry name" value="Ribosomal_L9_C"/>
    <property type="match status" value="1"/>
</dbReference>
<protein>
    <recommendedName>
        <fullName evidence="6 7">Large ribosomal subunit protein bL9</fullName>
    </recommendedName>
</protein>
<dbReference type="STRING" id="650891.SAMN05216203_2663"/>
<dbReference type="PROSITE" id="PS00651">
    <property type="entry name" value="RIBOSOMAL_L9"/>
    <property type="match status" value="1"/>
</dbReference>
<evidence type="ECO:0000256" key="6">
    <source>
        <dbReference type="ARBA" id="ARBA00035292"/>
    </source>
</evidence>
<dbReference type="NCBIfam" id="TIGR00158">
    <property type="entry name" value="L9"/>
    <property type="match status" value="1"/>
</dbReference>
<keyword evidence="8" id="KW-0175">Coiled coil</keyword>
<reference evidence="10 11" key="1">
    <citation type="submission" date="2016-10" db="EMBL/GenBank/DDBJ databases">
        <authorList>
            <person name="de Groot N.N."/>
        </authorList>
    </citation>
    <scope>NUCLEOTIDE SEQUENCE [LARGE SCALE GENOMIC DNA]</scope>
    <source>
        <strain evidence="10 11">CGMCC 1.9167</strain>
    </source>
</reference>
<organism evidence="10 11">
    <name type="scientific">Marinobacter daqiaonensis</name>
    <dbReference type="NCBI Taxonomy" id="650891"/>
    <lineage>
        <taxon>Bacteria</taxon>
        <taxon>Pseudomonadati</taxon>
        <taxon>Pseudomonadota</taxon>
        <taxon>Gammaproteobacteria</taxon>
        <taxon>Pseudomonadales</taxon>
        <taxon>Marinobacteraceae</taxon>
        <taxon>Marinobacter</taxon>
    </lineage>
</organism>
<feature type="domain" description="Ribosomal protein L9" evidence="9">
    <location>
        <begin position="13"/>
        <end position="40"/>
    </location>
</feature>
<dbReference type="InterPro" id="IPR036935">
    <property type="entry name" value="Ribosomal_bL9_N_sf"/>
</dbReference>
<comment type="function">
    <text evidence="7">Binds to the 23S rRNA.</text>
</comment>
<dbReference type="Gene3D" id="3.10.430.100">
    <property type="entry name" value="Ribosomal protein L9, C-terminal domain"/>
    <property type="match status" value="1"/>
</dbReference>
<dbReference type="RefSeq" id="WP_092013971.1">
    <property type="nucleotide sequence ID" value="NZ_FOYW01000002.1"/>
</dbReference>
<evidence type="ECO:0000256" key="2">
    <source>
        <dbReference type="ARBA" id="ARBA00022730"/>
    </source>
</evidence>
<evidence type="ECO:0000256" key="7">
    <source>
        <dbReference type="HAMAP-Rule" id="MF_00503"/>
    </source>
</evidence>
<dbReference type="EMBL" id="FOYW01000002">
    <property type="protein sequence ID" value="SFR74086.1"/>
    <property type="molecule type" value="Genomic_DNA"/>
</dbReference>
<dbReference type="SUPFAM" id="SSF55658">
    <property type="entry name" value="L9 N-domain-like"/>
    <property type="match status" value="1"/>
</dbReference>
<evidence type="ECO:0000256" key="3">
    <source>
        <dbReference type="ARBA" id="ARBA00022884"/>
    </source>
</evidence>
<evidence type="ECO:0000256" key="1">
    <source>
        <dbReference type="ARBA" id="ARBA00010605"/>
    </source>
</evidence>
<evidence type="ECO:0000256" key="5">
    <source>
        <dbReference type="ARBA" id="ARBA00023274"/>
    </source>
</evidence>
<proteinExistence type="inferred from homology"/>
<dbReference type="GO" id="GO:1990904">
    <property type="term" value="C:ribonucleoprotein complex"/>
    <property type="evidence" value="ECO:0007669"/>
    <property type="project" value="UniProtKB-KW"/>
</dbReference>
<dbReference type="SUPFAM" id="SSF55653">
    <property type="entry name" value="Ribosomal protein L9 C-domain"/>
    <property type="match status" value="1"/>
</dbReference>
<sequence>MEVILLEKVANLGSLGDKVKVKAGYGRNFLLPYGKAVAATQENLKAFEERRAELEKAASEKLATAQARAEALEGQSFTISSKAGDEGKLFGSIGVRDIADAITASGTEVEKSEVRLPEGPIRATGEYDIELQLHSDVTVNVKLVVVAD</sequence>
<dbReference type="InterPro" id="IPR020594">
    <property type="entry name" value="Ribosomal_bL9_bac/chp"/>
</dbReference>
<dbReference type="OrthoDB" id="9788336at2"/>
<dbReference type="Gene3D" id="3.40.5.10">
    <property type="entry name" value="Ribosomal protein L9, N-terminal domain"/>
    <property type="match status" value="1"/>
</dbReference>
<evidence type="ECO:0000313" key="10">
    <source>
        <dbReference type="EMBL" id="SFR74086.1"/>
    </source>
</evidence>